<accession>A0A0F9IE87</accession>
<reference evidence="1" key="1">
    <citation type="journal article" date="2015" name="Nature">
        <title>Complex archaea that bridge the gap between prokaryotes and eukaryotes.</title>
        <authorList>
            <person name="Spang A."/>
            <person name="Saw J.H."/>
            <person name="Jorgensen S.L."/>
            <person name="Zaremba-Niedzwiedzka K."/>
            <person name="Martijn J."/>
            <person name="Lind A.E."/>
            <person name="van Eijk R."/>
            <person name="Schleper C."/>
            <person name="Guy L."/>
            <person name="Ettema T.J."/>
        </authorList>
    </citation>
    <scope>NUCLEOTIDE SEQUENCE</scope>
</reference>
<dbReference type="AlphaFoldDB" id="A0A0F9IE87"/>
<protein>
    <submittedName>
        <fullName evidence="1">Uncharacterized protein</fullName>
    </submittedName>
</protein>
<sequence>MGDGVVAHTPSSFTDGTPQLYRLSRRGEIVIPDYLWQLAAEGRLYIAGLGAEETAVDSAAALDDQTPTFELAAPASGTIVVPLYMAFHMKTDGGALTQADITYSLSGTGVAGTALDPKGLLSTEPRAAVATVQHTMSAGTAQSDTNNTVIKHYEIMDAVLTTGAPMANGETSIKWTPEYPIFLYQGGALLVYLYTTTSDSTWVPTIVWAELDSSKFLE</sequence>
<name>A0A0F9IE87_9ZZZZ</name>
<organism evidence="1">
    <name type="scientific">marine sediment metagenome</name>
    <dbReference type="NCBI Taxonomy" id="412755"/>
    <lineage>
        <taxon>unclassified sequences</taxon>
        <taxon>metagenomes</taxon>
        <taxon>ecological metagenomes</taxon>
    </lineage>
</organism>
<proteinExistence type="predicted"/>
<evidence type="ECO:0000313" key="1">
    <source>
        <dbReference type="EMBL" id="KKL92130.1"/>
    </source>
</evidence>
<comment type="caution">
    <text evidence="1">The sequence shown here is derived from an EMBL/GenBank/DDBJ whole genome shotgun (WGS) entry which is preliminary data.</text>
</comment>
<dbReference type="EMBL" id="LAZR01019549">
    <property type="protein sequence ID" value="KKL92130.1"/>
    <property type="molecule type" value="Genomic_DNA"/>
</dbReference>
<gene>
    <name evidence="1" type="ORF">LCGC14_1887780</name>
</gene>